<keyword evidence="2" id="KW-1185">Reference proteome</keyword>
<evidence type="ECO:0000313" key="1">
    <source>
        <dbReference type="EMBL" id="EYC25988.1"/>
    </source>
</evidence>
<protein>
    <submittedName>
        <fullName evidence="1">Uncharacterized protein</fullName>
    </submittedName>
</protein>
<dbReference type="AlphaFoldDB" id="A0A016VGW6"/>
<gene>
    <name evidence="1" type="primary">Acey_s0011.g1496</name>
    <name evidence="1" type="ORF">Y032_0011g1496</name>
</gene>
<dbReference type="EMBL" id="JARK01001347">
    <property type="protein sequence ID" value="EYC25988.1"/>
    <property type="molecule type" value="Genomic_DNA"/>
</dbReference>
<proteinExistence type="predicted"/>
<name>A0A016VGW6_9BILA</name>
<comment type="caution">
    <text evidence="1">The sequence shown here is derived from an EMBL/GenBank/DDBJ whole genome shotgun (WGS) entry which is preliminary data.</text>
</comment>
<organism evidence="1 2">
    <name type="scientific">Ancylostoma ceylanicum</name>
    <dbReference type="NCBI Taxonomy" id="53326"/>
    <lineage>
        <taxon>Eukaryota</taxon>
        <taxon>Metazoa</taxon>
        <taxon>Ecdysozoa</taxon>
        <taxon>Nematoda</taxon>
        <taxon>Chromadorea</taxon>
        <taxon>Rhabditida</taxon>
        <taxon>Rhabditina</taxon>
        <taxon>Rhabditomorpha</taxon>
        <taxon>Strongyloidea</taxon>
        <taxon>Ancylostomatidae</taxon>
        <taxon>Ancylostomatinae</taxon>
        <taxon>Ancylostoma</taxon>
    </lineage>
</organism>
<accession>A0A016VGW6</accession>
<evidence type="ECO:0000313" key="2">
    <source>
        <dbReference type="Proteomes" id="UP000024635"/>
    </source>
</evidence>
<dbReference type="Proteomes" id="UP000024635">
    <property type="component" value="Unassembled WGS sequence"/>
</dbReference>
<sequence>MLSGRPSFSFDVTLPVWREDSVPTRRRLALIVRPYMRQFALTPNANEEESVQHEAGDRRLEVTWLLLNSTQMRSMRIVPLRYRGVHGVRPGVEVASHIRERADLFQPFKSLVEGLRANGFGSLHVAFVLSLQLYQLSLL</sequence>
<reference evidence="2" key="1">
    <citation type="journal article" date="2015" name="Nat. Genet.">
        <title>The genome and transcriptome of the zoonotic hookworm Ancylostoma ceylanicum identify infection-specific gene families.</title>
        <authorList>
            <person name="Schwarz E.M."/>
            <person name="Hu Y."/>
            <person name="Antoshechkin I."/>
            <person name="Miller M.M."/>
            <person name="Sternberg P.W."/>
            <person name="Aroian R.V."/>
        </authorList>
    </citation>
    <scope>NUCLEOTIDE SEQUENCE</scope>
    <source>
        <strain evidence="2">HY135</strain>
    </source>
</reference>